<keyword evidence="5 8" id="KW-0812">Transmembrane</keyword>
<evidence type="ECO:0000256" key="2">
    <source>
        <dbReference type="ARBA" id="ARBA00009142"/>
    </source>
</evidence>
<accession>A0A846RR57</accession>
<feature type="transmembrane region" description="Helical" evidence="8">
    <location>
        <begin position="220"/>
        <end position="235"/>
    </location>
</feature>
<evidence type="ECO:0000256" key="1">
    <source>
        <dbReference type="ARBA" id="ARBA00004651"/>
    </source>
</evidence>
<evidence type="ECO:0000313" key="10">
    <source>
        <dbReference type="Proteomes" id="UP000547458"/>
    </source>
</evidence>
<organism evidence="9 10">
    <name type="scientific">Arthrobacter pigmenti</name>
    <dbReference type="NCBI Taxonomy" id="271432"/>
    <lineage>
        <taxon>Bacteria</taxon>
        <taxon>Bacillati</taxon>
        <taxon>Actinomycetota</taxon>
        <taxon>Actinomycetes</taxon>
        <taxon>Micrococcales</taxon>
        <taxon>Micrococcaceae</taxon>
        <taxon>Arthrobacter</taxon>
    </lineage>
</organism>
<keyword evidence="3" id="KW-0813">Transport</keyword>
<feature type="transmembrane region" description="Helical" evidence="8">
    <location>
        <begin position="157"/>
        <end position="178"/>
    </location>
</feature>
<evidence type="ECO:0000256" key="8">
    <source>
        <dbReference type="RuleBase" id="RU363041"/>
    </source>
</evidence>
<evidence type="ECO:0000256" key="4">
    <source>
        <dbReference type="ARBA" id="ARBA00022475"/>
    </source>
</evidence>
<feature type="transmembrane region" description="Helical" evidence="8">
    <location>
        <begin position="96"/>
        <end position="115"/>
    </location>
</feature>
<comment type="caution">
    <text evidence="9">The sequence shown here is derived from an EMBL/GenBank/DDBJ whole genome shotgun (WGS) entry which is preliminary data.</text>
</comment>
<evidence type="ECO:0000313" key="9">
    <source>
        <dbReference type="EMBL" id="NJC24040.1"/>
    </source>
</evidence>
<keyword evidence="10" id="KW-1185">Reference proteome</keyword>
<dbReference type="Proteomes" id="UP000547458">
    <property type="component" value="Unassembled WGS sequence"/>
</dbReference>
<feature type="transmembrane region" description="Helical" evidence="8">
    <location>
        <begin position="71"/>
        <end position="90"/>
    </location>
</feature>
<dbReference type="InterPro" id="IPR052017">
    <property type="entry name" value="TSUP"/>
</dbReference>
<feature type="transmembrane region" description="Helical" evidence="8">
    <location>
        <begin position="190"/>
        <end position="208"/>
    </location>
</feature>
<dbReference type="RefSeq" id="WP_167995341.1">
    <property type="nucleotide sequence ID" value="NZ_JAATJL010000001.1"/>
</dbReference>
<dbReference type="EMBL" id="JAATJL010000001">
    <property type="protein sequence ID" value="NJC24040.1"/>
    <property type="molecule type" value="Genomic_DNA"/>
</dbReference>
<protein>
    <recommendedName>
        <fullName evidence="8">Probable membrane transporter protein</fullName>
    </recommendedName>
</protein>
<evidence type="ECO:0000256" key="3">
    <source>
        <dbReference type="ARBA" id="ARBA00022448"/>
    </source>
</evidence>
<evidence type="ECO:0000256" key="7">
    <source>
        <dbReference type="ARBA" id="ARBA00023136"/>
    </source>
</evidence>
<name>A0A846RR57_9MICC</name>
<keyword evidence="7 8" id="KW-0472">Membrane</keyword>
<comment type="similarity">
    <text evidence="2 8">Belongs to the 4-toluene sulfonate uptake permease (TSUP) (TC 2.A.102) family.</text>
</comment>
<reference evidence="9 10" key="1">
    <citation type="submission" date="2020-03" db="EMBL/GenBank/DDBJ databases">
        <title>Sequencing the genomes of 1000 actinobacteria strains.</title>
        <authorList>
            <person name="Klenk H.-P."/>
        </authorList>
    </citation>
    <scope>NUCLEOTIDE SEQUENCE [LARGE SCALE GENOMIC DNA]</scope>
    <source>
        <strain evidence="9 10">DSM 16403</strain>
    </source>
</reference>
<feature type="transmembrane region" description="Helical" evidence="8">
    <location>
        <begin position="37"/>
        <end position="59"/>
    </location>
</feature>
<dbReference type="InterPro" id="IPR002781">
    <property type="entry name" value="TM_pro_TauE-like"/>
</dbReference>
<comment type="subcellular location">
    <subcellularLocation>
        <location evidence="1 8">Cell membrane</location>
        <topology evidence="1 8">Multi-pass membrane protein</topology>
    </subcellularLocation>
</comment>
<dbReference type="Pfam" id="PF01925">
    <property type="entry name" value="TauE"/>
    <property type="match status" value="1"/>
</dbReference>
<keyword evidence="4 8" id="KW-1003">Cell membrane</keyword>
<dbReference type="AlphaFoldDB" id="A0A846RR57"/>
<evidence type="ECO:0000256" key="5">
    <source>
        <dbReference type="ARBA" id="ARBA00022692"/>
    </source>
</evidence>
<proteinExistence type="inferred from homology"/>
<dbReference type="PANTHER" id="PTHR30269">
    <property type="entry name" value="TRANSMEMBRANE PROTEIN YFCA"/>
    <property type="match status" value="1"/>
</dbReference>
<sequence length="236" mass="24336">MSTEIFILVAVTVAIASLVQGSTGMGFALIVAPVVGFFEPALLPVLLLVLMLPLNAYVVWRERHALDLQGAGWITVGRIAGTAGGFWVLVAVPPSGLSLLIGISTILAALVSLVVPSFKAGRSALLAVGAVTGVTETATGIGGPPLVLAYQHRPAPVLRSTVAFCFLIGEIMSLGLLAATGNVQVHQLQMAMYLLPALVVGALTSAAIHHRLGGKRMRTIVLSFALVSGVAVLFQG</sequence>
<keyword evidence="6 8" id="KW-1133">Transmembrane helix</keyword>
<dbReference type="PANTHER" id="PTHR30269:SF37">
    <property type="entry name" value="MEMBRANE TRANSPORTER PROTEIN"/>
    <property type="match status" value="1"/>
</dbReference>
<gene>
    <name evidence="9" type="ORF">BJ994_003116</name>
</gene>
<dbReference type="GO" id="GO:0005886">
    <property type="term" value="C:plasma membrane"/>
    <property type="evidence" value="ECO:0007669"/>
    <property type="project" value="UniProtKB-SubCell"/>
</dbReference>
<evidence type="ECO:0000256" key="6">
    <source>
        <dbReference type="ARBA" id="ARBA00022989"/>
    </source>
</evidence>